<evidence type="ECO:0000256" key="1">
    <source>
        <dbReference type="ARBA" id="ARBA00007734"/>
    </source>
</evidence>
<accession>A0ABV4TTC2</accession>
<sequence length="564" mass="63390">MRTLAFIGISLFMTGCAQMHGTAADTSTSADTADAADTRADKTAGGTDQEQTGKADSKPALAMRLPSLIEDDIAFRPQASGDAIRTAAEQIAEDKEPAEEFWGYFLPRLQLETTEHHQVQAFIRFYRTHENYLNRVFNRGKPFLPHILGRLEEEDMPLDLALLPVVESAFRPFAYSSGRAAGIWQFTPATGRHFDLEQNWWYDGRRDILAATDAAVEYLKRLNDRFDSWLLALAAYNSGPGTVSRAIRENERRGQPTDFWHLDLPRETRGYVPKLLALSHVVRNTDEYGINLPDIPMKPGFQVVNLDKPIDLARAADLSGSEVETLYRLNPGLNQWCTPPDGPGRLVLPLGTKEQFKEALAELDPSERVRWARHRIDRGETLSEIASEYRTTVSVLKRVNNLSGSRITAGKHLVIPTASGSEQKYALSRSQRLAAIRSDGPSGRSKVIHRVRRGESLWEISRRFNVKMNLLAKWNGMAPGDTLREGQKLAVWVSGGDVSSSNSRSARLRYRVRQGDSLWSISRKFNVALHRLRNWNDLAQDELIHPGDKLTIYVDPTKLAEHRG</sequence>
<dbReference type="InterPro" id="IPR008258">
    <property type="entry name" value="Transglycosylase_SLT_dom_1"/>
</dbReference>
<dbReference type="SUPFAM" id="SSF54106">
    <property type="entry name" value="LysM domain"/>
    <property type="match status" value="3"/>
</dbReference>
<feature type="compositionally biased region" description="Low complexity" evidence="2">
    <location>
        <begin position="25"/>
        <end position="35"/>
    </location>
</feature>
<evidence type="ECO:0000313" key="6">
    <source>
        <dbReference type="Proteomes" id="UP001575181"/>
    </source>
</evidence>
<proteinExistence type="inferred from homology"/>
<dbReference type="PROSITE" id="PS51782">
    <property type="entry name" value="LYSM"/>
    <property type="match status" value="3"/>
</dbReference>
<dbReference type="SMART" id="SM00257">
    <property type="entry name" value="LysM"/>
    <property type="match status" value="3"/>
</dbReference>
<gene>
    <name evidence="5" type="ORF">ACERLL_07020</name>
</gene>
<dbReference type="InterPro" id="IPR023346">
    <property type="entry name" value="Lysozyme-like_dom_sf"/>
</dbReference>
<feature type="domain" description="LysM" evidence="4">
    <location>
        <begin position="447"/>
        <end position="491"/>
    </location>
</feature>
<dbReference type="InterPro" id="IPR036779">
    <property type="entry name" value="LysM_dom_sf"/>
</dbReference>
<feature type="region of interest" description="Disordered" evidence="2">
    <location>
        <begin position="25"/>
        <end position="59"/>
    </location>
</feature>
<comment type="caution">
    <text evidence="5">The sequence shown here is derived from an EMBL/GenBank/DDBJ whole genome shotgun (WGS) entry which is preliminary data.</text>
</comment>
<feature type="chain" id="PRO_5045257602" evidence="3">
    <location>
        <begin position="20"/>
        <end position="564"/>
    </location>
</feature>
<protein>
    <submittedName>
        <fullName evidence="5">LysM peptidoglycan-binding domain-containing protein</fullName>
    </submittedName>
</protein>
<dbReference type="PROSITE" id="PS00922">
    <property type="entry name" value="TRANSGLYCOSYLASE"/>
    <property type="match status" value="1"/>
</dbReference>
<feature type="signal peptide" evidence="3">
    <location>
        <begin position="1"/>
        <end position="19"/>
    </location>
</feature>
<evidence type="ECO:0000256" key="3">
    <source>
        <dbReference type="SAM" id="SignalP"/>
    </source>
</evidence>
<dbReference type="PANTHER" id="PTHR33734:SF22">
    <property type="entry name" value="MEMBRANE-BOUND LYTIC MUREIN TRANSGLYCOSYLASE D"/>
    <property type="match status" value="1"/>
</dbReference>
<evidence type="ECO:0000259" key="4">
    <source>
        <dbReference type="PROSITE" id="PS51782"/>
    </source>
</evidence>
<dbReference type="CDD" id="cd16894">
    <property type="entry name" value="MltD-like"/>
    <property type="match status" value="1"/>
</dbReference>
<keyword evidence="6" id="KW-1185">Reference proteome</keyword>
<dbReference type="CDD" id="cd00118">
    <property type="entry name" value="LysM"/>
    <property type="match status" value="3"/>
</dbReference>
<dbReference type="PANTHER" id="PTHR33734">
    <property type="entry name" value="LYSM DOMAIN-CONTAINING GPI-ANCHORED PROTEIN 2"/>
    <property type="match status" value="1"/>
</dbReference>
<reference evidence="5 6" key="1">
    <citation type="submission" date="2024-08" db="EMBL/GenBank/DDBJ databases">
        <title>Whole-genome sequencing of halo(alkali)philic microorganisms from hypersaline lakes.</title>
        <authorList>
            <person name="Sorokin D.Y."/>
            <person name="Merkel A.Y."/>
            <person name="Messina E."/>
            <person name="Yakimov M."/>
        </authorList>
    </citation>
    <scope>NUCLEOTIDE SEQUENCE [LARGE SCALE GENOMIC DNA]</scope>
    <source>
        <strain evidence="5 6">Cl-TMA</strain>
    </source>
</reference>
<dbReference type="PROSITE" id="PS51257">
    <property type="entry name" value="PROKAR_LIPOPROTEIN"/>
    <property type="match status" value="1"/>
</dbReference>
<feature type="domain" description="LysM" evidence="4">
    <location>
        <begin position="372"/>
        <end position="415"/>
    </location>
</feature>
<dbReference type="EMBL" id="JBGUAW010000004">
    <property type="protein sequence ID" value="MFA9460577.1"/>
    <property type="molecule type" value="Genomic_DNA"/>
</dbReference>
<dbReference type="InterPro" id="IPR018392">
    <property type="entry name" value="LysM"/>
</dbReference>
<evidence type="ECO:0000313" key="5">
    <source>
        <dbReference type="EMBL" id="MFA9460577.1"/>
    </source>
</evidence>
<name>A0ABV4TTC2_9GAMM</name>
<dbReference type="Pfam" id="PF01476">
    <property type="entry name" value="LysM"/>
    <property type="match status" value="3"/>
</dbReference>
<dbReference type="Gene3D" id="1.10.530.10">
    <property type="match status" value="1"/>
</dbReference>
<dbReference type="Pfam" id="PF01464">
    <property type="entry name" value="SLT"/>
    <property type="match status" value="1"/>
</dbReference>
<dbReference type="Proteomes" id="UP001575181">
    <property type="component" value="Unassembled WGS sequence"/>
</dbReference>
<evidence type="ECO:0000256" key="2">
    <source>
        <dbReference type="SAM" id="MobiDB-lite"/>
    </source>
</evidence>
<comment type="similarity">
    <text evidence="1">Belongs to the transglycosylase Slt family.</text>
</comment>
<keyword evidence="3" id="KW-0732">Signal</keyword>
<organism evidence="5 6">
    <name type="scientific">Thiohalorhabdus methylotrophus</name>
    <dbReference type="NCBI Taxonomy" id="3242694"/>
    <lineage>
        <taxon>Bacteria</taxon>
        <taxon>Pseudomonadati</taxon>
        <taxon>Pseudomonadota</taxon>
        <taxon>Gammaproteobacteria</taxon>
        <taxon>Thiohalorhabdales</taxon>
        <taxon>Thiohalorhabdaceae</taxon>
        <taxon>Thiohalorhabdus</taxon>
    </lineage>
</organism>
<dbReference type="InterPro" id="IPR000189">
    <property type="entry name" value="Transglyc_AS"/>
</dbReference>
<dbReference type="SUPFAM" id="SSF53955">
    <property type="entry name" value="Lysozyme-like"/>
    <property type="match status" value="1"/>
</dbReference>
<dbReference type="Gene3D" id="3.10.350.10">
    <property type="entry name" value="LysM domain"/>
    <property type="match status" value="3"/>
</dbReference>
<feature type="domain" description="LysM" evidence="4">
    <location>
        <begin position="508"/>
        <end position="552"/>
    </location>
</feature>
<dbReference type="RefSeq" id="WP_373655360.1">
    <property type="nucleotide sequence ID" value="NZ_JBGUAW010000004.1"/>
</dbReference>